<keyword evidence="1" id="KW-0472">Membrane</keyword>
<keyword evidence="1" id="KW-1133">Transmembrane helix</keyword>
<gene>
    <name evidence="2" type="ORF">P5673_024989</name>
</gene>
<keyword evidence="1" id="KW-0812">Transmembrane</keyword>
<dbReference type="EMBL" id="JARQWQ010000076">
    <property type="protein sequence ID" value="KAK2553505.1"/>
    <property type="molecule type" value="Genomic_DNA"/>
</dbReference>
<comment type="caution">
    <text evidence="2">The sequence shown here is derived from an EMBL/GenBank/DDBJ whole genome shotgun (WGS) entry which is preliminary data.</text>
</comment>
<organism evidence="2 3">
    <name type="scientific">Acropora cervicornis</name>
    <name type="common">Staghorn coral</name>
    <dbReference type="NCBI Taxonomy" id="6130"/>
    <lineage>
        <taxon>Eukaryota</taxon>
        <taxon>Metazoa</taxon>
        <taxon>Cnidaria</taxon>
        <taxon>Anthozoa</taxon>
        <taxon>Hexacorallia</taxon>
        <taxon>Scleractinia</taxon>
        <taxon>Astrocoeniina</taxon>
        <taxon>Acroporidae</taxon>
        <taxon>Acropora</taxon>
    </lineage>
</organism>
<feature type="transmembrane region" description="Helical" evidence="1">
    <location>
        <begin position="121"/>
        <end position="142"/>
    </location>
</feature>
<evidence type="ECO:0000313" key="2">
    <source>
        <dbReference type="EMBL" id="KAK2553505.1"/>
    </source>
</evidence>
<reference evidence="2" key="2">
    <citation type="journal article" date="2023" name="Science">
        <title>Genomic signatures of disease resistance in endangered staghorn corals.</title>
        <authorList>
            <person name="Vollmer S.V."/>
            <person name="Selwyn J.D."/>
            <person name="Despard B.A."/>
            <person name="Roesel C.L."/>
        </authorList>
    </citation>
    <scope>NUCLEOTIDE SEQUENCE</scope>
    <source>
        <strain evidence="2">K2</strain>
    </source>
</reference>
<accession>A0AAD9UXR9</accession>
<proteinExistence type="predicted"/>
<dbReference type="AlphaFoldDB" id="A0AAD9UXR9"/>
<sequence length="224" mass="25400">MLVEVTVLDNPNKDLKSSFCYFVVSLAICDLLIRLVVDPLSVASSIAVTAIQLESLSYSSSDSYSASLLTLPPLAILVTHLKIVRVLKRQIKQWDTVNDGSIDNQAKSQAILREHKISNKCLIVLARFLAFYLSSCACVYIATFCFSCGCDFIQRITDFFADFDQFKRRPVCLRLEFSQFLEAYSKLLLKFRRRSSCRFIHSFVLQDLTPNPPSTLEKLMTSNL</sequence>
<dbReference type="Proteomes" id="UP001249851">
    <property type="component" value="Unassembled WGS sequence"/>
</dbReference>
<reference evidence="2" key="1">
    <citation type="journal article" date="2023" name="G3 (Bethesda)">
        <title>Whole genome assembly and annotation of the endangered Caribbean coral Acropora cervicornis.</title>
        <authorList>
            <person name="Selwyn J.D."/>
            <person name="Vollmer S.V."/>
        </authorList>
    </citation>
    <scope>NUCLEOTIDE SEQUENCE</scope>
    <source>
        <strain evidence="2">K2</strain>
    </source>
</reference>
<feature type="transmembrane region" description="Helical" evidence="1">
    <location>
        <begin position="19"/>
        <end position="37"/>
    </location>
</feature>
<keyword evidence="3" id="KW-1185">Reference proteome</keyword>
<dbReference type="Gene3D" id="1.20.1070.10">
    <property type="entry name" value="Rhodopsin 7-helix transmembrane proteins"/>
    <property type="match status" value="1"/>
</dbReference>
<protein>
    <submittedName>
        <fullName evidence="2">Uncharacterized protein</fullName>
    </submittedName>
</protein>
<evidence type="ECO:0000313" key="3">
    <source>
        <dbReference type="Proteomes" id="UP001249851"/>
    </source>
</evidence>
<evidence type="ECO:0000256" key="1">
    <source>
        <dbReference type="SAM" id="Phobius"/>
    </source>
</evidence>
<name>A0AAD9UXR9_ACRCE</name>